<evidence type="ECO:0000313" key="2">
    <source>
        <dbReference type="EMBL" id="AIE90713.1"/>
    </source>
</evidence>
<name>A0A075FI05_9ARCH</name>
<dbReference type="EMBL" id="KF900317">
    <property type="protein sequence ID" value="AIE90713.1"/>
    <property type="molecule type" value="Genomic_DNA"/>
</dbReference>
<dbReference type="SUPFAM" id="SSF51182">
    <property type="entry name" value="RmlC-like cupins"/>
    <property type="match status" value="1"/>
</dbReference>
<dbReference type="GO" id="GO:0016779">
    <property type="term" value="F:nucleotidyltransferase activity"/>
    <property type="evidence" value="ECO:0007669"/>
    <property type="project" value="InterPro"/>
</dbReference>
<dbReference type="InterPro" id="IPR001538">
    <property type="entry name" value="Man6P_isomerase-2_C"/>
</dbReference>
<protein>
    <submittedName>
        <fullName evidence="2">Cupin 2 domain-containing protein</fullName>
    </submittedName>
</protein>
<dbReference type="Pfam" id="PF01050">
    <property type="entry name" value="MannoseP_isomer"/>
    <property type="match status" value="1"/>
</dbReference>
<feature type="domain" description="Mannose-6-phosphate isomerase type II C-terminal" evidence="1">
    <location>
        <begin position="8"/>
        <end position="112"/>
    </location>
</feature>
<dbReference type="InterPro" id="IPR011051">
    <property type="entry name" value="RmlC_Cupin_sf"/>
</dbReference>
<organism evidence="2">
    <name type="scientific">uncultured marine thaumarchaeote AD1000_06_A03</name>
    <dbReference type="NCBI Taxonomy" id="1455884"/>
    <lineage>
        <taxon>Archaea</taxon>
        <taxon>Nitrososphaerota</taxon>
        <taxon>environmental samples</taxon>
    </lineage>
</organism>
<sequence length="119" mass="13771">MDSSDVIRVEKPWGYELHWAKTDRYVGKIIHVNAGHALSLQYHKLKDETVLLWAGQLEFEIREGDQVKVWKMNAGETVHVTPKTIHRMTALEDCDIIEVSTPELDDVVRLEDRYGREGL</sequence>
<dbReference type="InterPro" id="IPR014710">
    <property type="entry name" value="RmlC-like_jellyroll"/>
</dbReference>
<proteinExistence type="predicted"/>
<dbReference type="Gene3D" id="2.60.120.10">
    <property type="entry name" value="Jelly Rolls"/>
    <property type="match status" value="1"/>
</dbReference>
<accession>A0A075FI05</accession>
<reference evidence="2" key="1">
    <citation type="journal article" date="2014" name="Genome Biol. Evol.">
        <title>Pangenome evidence for extensive interdomain horizontal transfer affecting lineage core and shell genes in uncultured planktonic thaumarchaeota and euryarchaeota.</title>
        <authorList>
            <person name="Deschamps P."/>
            <person name="Zivanovic Y."/>
            <person name="Moreira D."/>
            <person name="Rodriguez-Valera F."/>
            <person name="Lopez-Garcia P."/>
        </authorList>
    </citation>
    <scope>NUCLEOTIDE SEQUENCE</scope>
</reference>
<dbReference type="AlphaFoldDB" id="A0A075FI05"/>
<dbReference type="GO" id="GO:0005976">
    <property type="term" value="P:polysaccharide metabolic process"/>
    <property type="evidence" value="ECO:0007669"/>
    <property type="project" value="InterPro"/>
</dbReference>
<evidence type="ECO:0000259" key="1">
    <source>
        <dbReference type="Pfam" id="PF01050"/>
    </source>
</evidence>